<dbReference type="GO" id="GO:0043024">
    <property type="term" value="F:ribosomal small subunit binding"/>
    <property type="evidence" value="ECO:0007669"/>
    <property type="project" value="TreeGrafter"/>
</dbReference>
<sequence>MKRSHRMEKVNNELKRVLSEIFLTEIPVQQDNIVTVLRVEATSDLNEAKVYVSALKNGQDVVEQLNQKSGYIRHLVGNRIKIRKVPKFKFILAEDLPILV</sequence>
<dbReference type="EMBL" id="CP001230">
    <property type="protein sequence ID" value="ACO04818.1"/>
    <property type="molecule type" value="Genomic_DNA"/>
</dbReference>
<comment type="subcellular location">
    <subcellularLocation>
        <location evidence="2">Cytoplasm</location>
    </subcellularLocation>
</comment>
<evidence type="ECO:0000256" key="2">
    <source>
        <dbReference type="HAMAP-Rule" id="MF_00003"/>
    </source>
</evidence>
<dbReference type="Pfam" id="PF02033">
    <property type="entry name" value="RBFA"/>
    <property type="match status" value="1"/>
</dbReference>
<dbReference type="Gene3D" id="3.30.300.20">
    <property type="match status" value="1"/>
</dbReference>
<dbReference type="STRING" id="123214.PERMA_0393"/>
<dbReference type="HAMAP" id="MF_00003">
    <property type="entry name" value="RbfA"/>
    <property type="match status" value="1"/>
</dbReference>
<dbReference type="eggNOG" id="COG0858">
    <property type="taxonomic scope" value="Bacteria"/>
</dbReference>
<dbReference type="NCBIfam" id="TIGR00082">
    <property type="entry name" value="rbfA"/>
    <property type="match status" value="1"/>
</dbReference>
<dbReference type="GO" id="GO:0030490">
    <property type="term" value="P:maturation of SSU-rRNA"/>
    <property type="evidence" value="ECO:0007669"/>
    <property type="project" value="UniProtKB-UniRule"/>
</dbReference>
<keyword evidence="1 2" id="KW-0690">Ribosome biogenesis</keyword>
<dbReference type="HOGENOM" id="CLU_089475_5_2_0"/>
<dbReference type="PANTHER" id="PTHR33515:SF1">
    <property type="entry name" value="RIBOSOME-BINDING FACTOR A, CHLOROPLASTIC-RELATED"/>
    <property type="match status" value="1"/>
</dbReference>
<keyword evidence="4" id="KW-1185">Reference proteome</keyword>
<keyword evidence="2" id="KW-0963">Cytoplasm</keyword>
<dbReference type="InterPro" id="IPR000238">
    <property type="entry name" value="RbfA"/>
</dbReference>
<gene>
    <name evidence="2 3" type="primary">rbfA</name>
    <name evidence="3" type="ordered locus">PERMA_0393</name>
</gene>
<dbReference type="PaxDb" id="123214-PERMA_0393"/>
<comment type="similarity">
    <text evidence="2">Belongs to the RbfA family.</text>
</comment>
<comment type="function">
    <text evidence="2">One of several proteins that assist in the late maturation steps of the functional core of the 30S ribosomal subunit. Associates with free 30S ribosomal subunits (but not with 30S subunits that are part of 70S ribosomes or polysomes). Required for efficient processing of 16S rRNA. May interact with the 5'-terminal helix region of 16S rRNA.</text>
</comment>
<name>C0QU19_PERMH</name>
<evidence type="ECO:0000313" key="3">
    <source>
        <dbReference type="EMBL" id="ACO04818.1"/>
    </source>
</evidence>
<dbReference type="OrthoDB" id="14706at2"/>
<dbReference type="AlphaFoldDB" id="C0QU19"/>
<evidence type="ECO:0000313" key="4">
    <source>
        <dbReference type="Proteomes" id="UP000001366"/>
    </source>
</evidence>
<protein>
    <recommendedName>
        <fullName evidence="2">Ribosome-binding factor A</fullName>
    </recommendedName>
</protein>
<evidence type="ECO:0000256" key="1">
    <source>
        <dbReference type="ARBA" id="ARBA00022517"/>
    </source>
</evidence>
<dbReference type="PANTHER" id="PTHR33515">
    <property type="entry name" value="RIBOSOME-BINDING FACTOR A, CHLOROPLASTIC-RELATED"/>
    <property type="match status" value="1"/>
</dbReference>
<dbReference type="Proteomes" id="UP000001366">
    <property type="component" value="Chromosome"/>
</dbReference>
<comment type="subunit">
    <text evidence="2">Monomer. Binds 30S ribosomal subunits, but not 50S ribosomal subunits or 70S ribosomes.</text>
</comment>
<proteinExistence type="inferred from homology"/>
<dbReference type="InterPro" id="IPR023799">
    <property type="entry name" value="RbfA_dom_sf"/>
</dbReference>
<dbReference type="KEGG" id="pmx:PERMA_0393"/>
<reference evidence="3 4" key="1">
    <citation type="journal article" date="2009" name="J. Bacteriol.">
        <title>Complete and draft genome sequences of six members of the Aquificales.</title>
        <authorList>
            <person name="Reysenbach A.L."/>
            <person name="Hamamura N."/>
            <person name="Podar M."/>
            <person name="Griffiths E."/>
            <person name="Ferreira S."/>
            <person name="Hochstein R."/>
            <person name="Heidelberg J."/>
            <person name="Johnson J."/>
            <person name="Mead D."/>
            <person name="Pohorille A."/>
            <person name="Sarmiento M."/>
            <person name="Schweighofer K."/>
            <person name="Seshadri R."/>
            <person name="Voytek M.A."/>
        </authorList>
    </citation>
    <scope>NUCLEOTIDE SEQUENCE [LARGE SCALE GENOMIC DNA]</scope>
    <source>
        <strain evidence="4">DSM 14350 / EX-H1</strain>
    </source>
</reference>
<dbReference type="InterPro" id="IPR015946">
    <property type="entry name" value="KH_dom-like_a/b"/>
</dbReference>
<dbReference type="GO" id="GO:0005829">
    <property type="term" value="C:cytosol"/>
    <property type="evidence" value="ECO:0007669"/>
    <property type="project" value="TreeGrafter"/>
</dbReference>
<accession>C0QU19</accession>
<dbReference type="RefSeq" id="WP_015898922.1">
    <property type="nucleotide sequence ID" value="NC_012440.1"/>
</dbReference>
<organism evidence="3 4">
    <name type="scientific">Persephonella marina (strain DSM 14350 / EX-H1)</name>
    <dbReference type="NCBI Taxonomy" id="123214"/>
    <lineage>
        <taxon>Bacteria</taxon>
        <taxon>Pseudomonadati</taxon>
        <taxon>Aquificota</taxon>
        <taxon>Aquificia</taxon>
        <taxon>Aquificales</taxon>
        <taxon>Hydrogenothermaceae</taxon>
        <taxon>Persephonella</taxon>
    </lineage>
</organism>
<dbReference type="SUPFAM" id="SSF89919">
    <property type="entry name" value="Ribosome-binding factor A, RbfA"/>
    <property type="match status" value="1"/>
</dbReference>